<proteinExistence type="predicted"/>
<keyword evidence="2" id="KW-1185">Reference proteome</keyword>
<dbReference type="OrthoDB" id="6240202at2759"/>
<dbReference type="Proteomes" id="UP000281553">
    <property type="component" value="Unassembled WGS sequence"/>
</dbReference>
<reference evidence="1 2" key="1">
    <citation type="submission" date="2018-11" db="EMBL/GenBank/DDBJ databases">
        <authorList>
            <consortium name="Pathogen Informatics"/>
        </authorList>
    </citation>
    <scope>NUCLEOTIDE SEQUENCE [LARGE SCALE GENOMIC DNA]</scope>
</reference>
<dbReference type="AlphaFoldDB" id="A0A3P6TDV8"/>
<organism evidence="1 2">
    <name type="scientific">Dibothriocephalus latus</name>
    <name type="common">Fish tapeworm</name>
    <name type="synonym">Diphyllobothrium latum</name>
    <dbReference type="NCBI Taxonomy" id="60516"/>
    <lineage>
        <taxon>Eukaryota</taxon>
        <taxon>Metazoa</taxon>
        <taxon>Spiralia</taxon>
        <taxon>Lophotrochozoa</taxon>
        <taxon>Platyhelminthes</taxon>
        <taxon>Cestoda</taxon>
        <taxon>Eucestoda</taxon>
        <taxon>Diphyllobothriidea</taxon>
        <taxon>Diphyllobothriidae</taxon>
        <taxon>Dibothriocephalus</taxon>
    </lineage>
</organism>
<sequence length="413" mass="46420">MEEEKNTQLAFLYVFICGKDCGDLKTKVFRKATNKISPAKESDGRVRVRGSCCRRLHLFSRGCPNDTLLVDIKGPPGATFKVRLSTRTSPLHRISGYPQVPPDHKVHVCRLDEEKVRTEGRTVPQLELSWPPTEHSEEQQTVYCVAINDRESLLHQCSAATRLHSPSGRLHPQARFDQSYLLRPAVFGKTAALRSAPIRNYIYSCTNATELRVTLPDPLARRLSSLDKEGQLFINVYAVNQDSQLSTSYPAVVLGPRSPLDYCNAPARARKAHMPMEDRLSTQLTVHNLRWRTDLDFDLPVGNLQLLFQPCLLGDRPYLVQVYRQAPIHKERNNIGVPACQLVVDRGHSVQLCTSISPGSYRIHVSETRSPNTSYSSSAYSAGSFVLSQRIGRVFFVPPDLSPLPQRPRHASE</sequence>
<evidence type="ECO:0000313" key="1">
    <source>
        <dbReference type="EMBL" id="VDK79015.1"/>
    </source>
</evidence>
<name>A0A3P6TDV8_DIBLA</name>
<accession>A0A3P6TDV8</accession>
<protein>
    <submittedName>
        <fullName evidence="1">Uncharacterized protein</fullName>
    </submittedName>
</protein>
<dbReference type="EMBL" id="UYRU01042937">
    <property type="protein sequence ID" value="VDK79015.1"/>
    <property type="molecule type" value="Genomic_DNA"/>
</dbReference>
<gene>
    <name evidence="1" type="ORF">DILT_LOCUS2990</name>
</gene>
<evidence type="ECO:0000313" key="2">
    <source>
        <dbReference type="Proteomes" id="UP000281553"/>
    </source>
</evidence>